<dbReference type="STRING" id="1685382.AVJ23_20420"/>
<dbReference type="Pfam" id="PF10005">
    <property type="entry name" value="Zn_ribbon_DZR_6"/>
    <property type="match status" value="1"/>
</dbReference>
<feature type="domain" description="Zinc-ribbon" evidence="1">
    <location>
        <begin position="4"/>
        <end position="73"/>
    </location>
</feature>
<dbReference type="EMBL" id="LPXO01000021">
    <property type="protein sequence ID" value="KUF08855.1"/>
    <property type="molecule type" value="Genomic_DNA"/>
</dbReference>
<evidence type="ECO:0000313" key="3">
    <source>
        <dbReference type="Proteomes" id="UP000054396"/>
    </source>
</evidence>
<gene>
    <name evidence="2" type="ORF">AVJ23_20420</name>
</gene>
<dbReference type="RefSeq" id="WP_058864088.1">
    <property type="nucleotide sequence ID" value="NZ_LPXO01000021.1"/>
</dbReference>
<comment type="caution">
    <text evidence="2">The sequence shown here is derived from an EMBL/GenBank/DDBJ whole genome shotgun (WGS) entry which is preliminary data.</text>
</comment>
<dbReference type="Pfam" id="PF15887">
    <property type="entry name" value="Peptidase_Mx"/>
    <property type="match status" value="1"/>
</dbReference>
<name>A0A0W7WEE8_9RHOB</name>
<dbReference type="Gene3D" id="3.40.390.70">
    <property type="match status" value="1"/>
</dbReference>
<dbReference type="Proteomes" id="UP000054396">
    <property type="component" value="Unassembled WGS sequence"/>
</dbReference>
<proteinExistence type="predicted"/>
<protein>
    <recommendedName>
        <fullName evidence="1">Zinc-ribbon domain-containing protein</fullName>
    </recommendedName>
</protein>
<reference evidence="2 3" key="1">
    <citation type="submission" date="2015-12" db="EMBL/GenBank/DDBJ databases">
        <authorList>
            <person name="Shamseldin A."/>
            <person name="Moawad H."/>
            <person name="Abd El-Rahim W.M."/>
            <person name="Sadowsky M.J."/>
        </authorList>
    </citation>
    <scope>NUCLEOTIDE SEQUENCE [LARGE SCALE GENOMIC DNA]</scope>
    <source>
        <strain evidence="2 3">SJ5A-1</strain>
    </source>
</reference>
<evidence type="ECO:0000313" key="2">
    <source>
        <dbReference type="EMBL" id="KUF08855.1"/>
    </source>
</evidence>
<evidence type="ECO:0000259" key="1">
    <source>
        <dbReference type="Pfam" id="PF10005"/>
    </source>
</evidence>
<dbReference type="InterPro" id="IPR031321">
    <property type="entry name" value="UCP012641"/>
</dbReference>
<dbReference type="InterPro" id="IPR011201">
    <property type="entry name" value="Zinc-ribbon_6_bact"/>
</dbReference>
<dbReference type="AlphaFoldDB" id="A0A0W7WEE8"/>
<sequence>MQIFPCPTCAAPVYFHNLACRCGAPVQFDPDAQAMQGADSPCANRADIGCNWRAETEGLCRSCAMTETVPDLRAPENLPLWSKSEFAKRWVLANLARWGWFTPADPGARPRFRMLSERTAHGETDVIMGHADGLITINVTEASDAVLAERQEEFGELYRTMIGHVRHEIAHFLQLRLSEDAEFLDRFRQLFGDERADYGAALQAHHADPQPPGETHITGYATAHPHEDWAETIAHLLHLVDLVDSVAATHLSLPEGPGQDYDAYAEPEAETLLTCAVDLSIAVNHVNRALDLPDLYPFVLTEPVREKLRFAHGALRRG</sequence>
<accession>A0A0W7WEE8</accession>
<dbReference type="OrthoDB" id="256753at2"/>
<organism evidence="2 3">
    <name type="scientific">Pseudoponticoccus marisrubri</name>
    <dbReference type="NCBI Taxonomy" id="1685382"/>
    <lineage>
        <taxon>Bacteria</taxon>
        <taxon>Pseudomonadati</taxon>
        <taxon>Pseudomonadota</taxon>
        <taxon>Alphaproteobacteria</taxon>
        <taxon>Rhodobacterales</taxon>
        <taxon>Roseobacteraceae</taxon>
        <taxon>Pseudoponticoccus</taxon>
    </lineage>
</organism>
<keyword evidence="3" id="KW-1185">Reference proteome</keyword>